<dbReference type="InterPro" id="IPR004839">
    <property type="entry name" value="Aminotransferase_I/II_large"/>
</dbReference>
<evidence type="ECO:0000259" key="10">
    <source>
        <dbReference type="Pfam" id="PF00155"/>
    </source>
</evidence>
<dbReference type="PATRIC" id="fig|1618729.3.peg.45"/>
<accession>A0A0G0H5N2</accession>
<dbReference type="Pfam" id="PF00155">
    <property type="entry name" value="Aminotran_1_2"/>
    <property type="match status" value="1"/>
</dbReference>
<dbReference type="Gene3D" id="3.40.640.10">
    <property type="entry name" value="Type I PLP-dependent aspartate aminotransferase-like (Major domain)"/>
    <property type="match status" value="1"/>
</dbReference>
<dbReference type="Proteomes" id="UP000034701">
    <property type="component" value="Unassembled WGS sequence"/>
</dbReference>
<dbReference type="SUPFAM" id="SSF53383">
    <property type="entry name" value="PLP-dependent transferases"/>
    <property type="match status" value="1"/>
</dbReference>
<dbReference type="NCBIfam" id="TIGR03542">
    <property type="entry name" value="DAPAT_plant"/>
    <property type="match status" value="1"/>
</dbReference>
<dbReference type="EC" id="2.6.1.83" evidence="3 9"/>
<organism evidence="11 12">
    <name type="scientific">Candidatus Nomurabacteria bacterium GW2011_GWA1_37_20</name>
    <dbReference type="NCBI Taxonomy" id="1618729"/>
    <lineage>
        <taxon>Bacteria</taxon>
        <taxon>Candidatus Nomuraibacteriota</taxon>
    </lineage>
</organism>
<dbReference type="InterPro" id="IPR015424">
    <property type="entry name" value="PyrdxlP-dep_Trfase"/>
</dbReference>
<evidence type="ECO:0000256" key="5">
    <source>
        <dbReference type="ARBA" id="ARBA00022576"/>
    </source>
</evidence>
<dbReference type="InterPro" id="IPR015422">
    <property type="entry name" value="PyrdxlP-dep_Trfase_small"/>
</dbReference>
<evidence type="ECO:0000256" key="2">
    <source>
        <dbReference type="ARBA" id="ARBA00004982"/>
    </source>
</evidence>
<dbReference type="GO" id="GO:0009089">
    <property type="term" value="P:lysine biosynthetic process via diaminopimelate"/>
    <property type="evidence" value="ECO:0007669"/>
    <property type="project" value="UniProtKB-UniPathway"/>
</dbReference>
<dbReference type="EMBL" id="LBTA01000004">
    <property type="protein sequence ID" value="KKQ33840.1"/>
    <property type="molecule type" value="Genomic_DNA"/>
</dbReference>
<comment type="pathway">
    <text evidence="2">Amino-acid biosynthesis; L-lysine biosynthesis via DAP pathway; LL-2,6-diaminopimelate from (S)-tetrahydrodipicolinate (aminotransferase route): step 1/1.</text>
</comment>
<dbReference type="GO" id="GO:0030170">
    <property type="term" value="F:pyridoxal phosphate binding"/>
    <property type="evidence" value="ECO:0007669"/>
    <property type="project" value="UniProtKB-UniRule"/>
</dbReference>
<comment type="caution">
    <text evidence="11">The sequence shown here is derived from an EMBL/GenBank/DDBJ whole genome shotgun (WGS) entry which is preliminary data.</text>
</comment>
<evidence type="ECO:0000313" key="12">
    <source>
        <dbReference type="Proteomes" id="UP000034701"/>
    </source>
</evidence>
<comment type="catalytic activity">
    <reaction evidence="8">
        <text>(2S,6S)-2,6-diaminopimelate + 2-oxoglutarate = (S)-2,3,4,5-tetrahydrodipicolinate + L-glutamate + H2O + H(+)</text>
        <dbReference type="Rhea" id="RHEA:23988"/>
        <dbReference type="ChEBI" id="CHEBI:15377"/>
        <dbReference type="ChEBI" id="CHEBI:15378"/>
        <dbReference type="ChEBI" id="CHEBI:16810"/>
        <dbReference type="ChEBI" id="CHEBI:16845"/>
        <dbReference type="ChEBI" id="CHEBI:29985"/>
        <dbReference type="ChEBI" id="CHEBI:57609"/>
        <dbReference type="EC" id="2.6.1.83"/>
    </reaction>
</comment>
<evidence type="ECO:0000313" key="11">
    <source>
        <dbReference type="EMBL" id="KKQ33840.1"/>
    </source>
</evidence>
<evidence type="ECO:0000256" key="1">
    <source>
        <dbReference type="ARBA" id="ARBA00001933"/>
    </source>
</evidence>
<dbReference type="InterPro" id="IPR019942">
    <property type="entry name" value="DapL/ALD1"/>
</dbReference>
<evidence type="ECO:0000256" key="3">
    <source>
        <dbReference type="ARBA" id="ARBA00013138"/>
    </source>
</evidence>
<keyword evidence="5 11" id="KW-0032">Aminotransferase</keyword>
<comment type="cofactor">
    <cofactor evidence="1">
        <name>pyridoxal 5'-phosphate</name>
        <dbReference type="ChEBI" id="CHEBI:597326"/>
    </cofactor>
</comment>
<name>A0A0G0H5N2_9BACT</name>
<evidence type="ECO:0000256" key="6">
    <source>
        <dbReference type="ARBA" id="ARBA00022679"/>
    </source>
</evidence>
<gene>
    <name evidence="11" type="ORF">US45_C0004G0001</name>
</gene>
<evidence type="ECO:0000256" key="7">
    <source>
        <dbReference type="ARBA" id="ARBA00022898"/>
    </source>
</evidence>
<dbReference type="HAMAP" id="MF_01642">
    <property type="entry name" value="DapL_aminotrans_1"/>
    <property type="match status" value="1"/>
</dbReference>
<dbReference type="Gene3D" id="3.90.1150.10">
    <property type="entry name" value="Aspartate Aminotransferase, domain 1"/>
    <property type="match status" value="1"/>
</dbReference>
<dbReference type="PANTHER" id="PTHR43144">
    <property type="entry name" value="AMINOTRANSFERASE"/>
    <property type="match status" value="1"/>
</dbReference>
<protein>
    <recommendedName>
        <fullName evidence="4 9">LL-diaminopimelate aminotransferase</fullName>
        <ecNumber evidence="3 9">2.6.1.83</ecNumber>
    </recommendedName>
</protein>
<dbReference type="InterPro" id="IPR015421">
    <property type="entry name" value="PyrdxlP-dep_Trfase_major"/>
</dbReference>
<dbReference type="FunFam" id="3.40.640.10:FF:000099">
    <property type="entry name" value="LL-diaminopimelate aminotransferase, chloroplastic"/>
    <property type="match status" value="1"/>
</dbReference>
<reference evidence="11 12" key="1">
    <citation type="journal article" date="2015" name="Nature">
        <title>rRNA introns, odd ribosomes, and small enigmatic genomes across a large radiation of phyla.</title>
        <authorList>
            <person name="Brown C.T."/>
            <person name="Hug L.A."/>
            <person name="Thomas B.C."/>
            <person name="Sharon I."/>
            <person name="Castelle C.J."/>
            <person name="Singh A."/>
            <person name="Wilkins M.J."/>
            <person name="Williams K.H."/>
            <person name="Banfield J.F."/>
        </authorList>
    </citation>
    <scope>NUCLEOTIDE SEQUENCE [LARGE SCALE GENOMIC DNA]</scope>
</reference>
<evidence type="ECO:0000256" key="8">
    <source>
        <dbReference type="ARBA" id="ARBA00051934"/>
    </source>
</evidence>
<dbReference type="AlphaFoldDB" id="A0A0G0H5N2"/>
<sequence length="411" mass="45496">MATINENYNKLQGGYLFGEIARRTKNFIEKNPGMEVMRLGVGDTTRPLTPTIIRGLQKGVKRLANVKTYIGYQDAEGKEGNIRLLNAFIGFYKTKSINLKAKEIFINDGAKTDLANIQSIFGLDNIVAIADPVYPAYLDSTVIAGRTGKFIDGKYQDLVYMECNEKNGFIPDPPKQKVDIIYLCNPNNPTGAVATKKQLKAFVDYALKNKAVIIFDAAYVEYISDKSFPKSIYEIKKAKKCAIEINSFSKWSGFTGVRLGWTVVPMDLVIEGTKKGKINSLWSRRQGTMFNGACNIAQEGALAALSTAGQKESKKILIAYYMNNAAIIKKGLSKLGFKVFGGEHAPYVWMKTPSNLSSWEFFNKLLEEAHVVVTPGSGFGAQGEGYVRFSAFGDARNVKKAMKSIQKNLKL</sequence>
<keyword evidence="6 11" id="KW-0808">Transferase</keyword>
<dbReference type="UniPathway" id="UPA00034">
    <property type="reaction ID" value="UER00466"/>
</dbReference>
<proteinExistence type="inferred from homology"/>
<evidence type="ECO:0000256" key="9">
    <source>
        <dbReference type="NCBIfam" id="TIGR03542"/>
    </source>
</evidence>
<dbReference type="GO" id="GO:0010285">
    <property type="term" value="F:L,L-diaminopimelate aminotransferase activity"/>
    <property type="evidence" value="ECO:0007669"/>
    <property type="project" value="UniProtKB-EC"/>
</dbReference>
<dbReference type="CDD" id="cd00609">
    <property type="entry name" value="AAT_like"/>
    <property type="match status" value="1"/>
</dbReference>
<feature type="domain" description="Aminotransferase class I/classII large" evidence="10">
    <location>
        <begin position="35"/>
        <end position="405"/>
    </location>
</feature>
<keyword evidence="7" id="KW-0663">Pyridoxal phosphate</keyword>
<evidence type="ECO:0000256" key="4">
    <source>
        <dbReference type="ARBA" id="ARBA00018052"/>
    </source>
</evidence>